<dbReference type="AlphaFoldDB" id="A0A7K3NR83"/>
<protein>
    <submittedName>
        <fullName evidence="1">Uncharacterized protein</fullName>
    </submittedName>
</protein>
<reference evidence="1 2" key="1">
    <citation type="submission" date="2020-02" db="EMBL/GenBank/DDBJ databases">
        <title>Comparative genomics of sulfur disproportionating microorganisms.</title>
        <authorList>
            <person name="Ward L.M."/>
            <person name="Bertran E."/>
            <person name="Johnston D.T."/>
        </authorList>
    </citation>
    <scope>NUCLEOTIDE SEQUENCE [LARGE SCALE GENOMIC DNA]</scope>
    <source>
        <strain evidence="1 2">DSM 3696</strain>
    </source>
</reference>
<comment type="caution">
    <text evidence="1">The sequence shown here is derived from an EMBL/GenBank/DDBJ whole genome shotgun (WGS) entry which is preliminary data.</text>
</comment>
<keyword evidence="2" id="KW-1185">Reference proteome</keyword>
<proteinExistence type="predicted"/>
<accession>A0A7K3NR83</accession>
<evidence type="ECO:0000313" key="2">
    <source>
        <dbReference type="Proteomes" id="UP000469724"/>
    </source>
</evidence>
<evidence type="ECO:0000313" key="1">
    <source>
        <dbReference type="EMBL" id="NDY58651.1"/>
    </source>
</evidence>
<gene>
    <name evidence="1" type="ORF">G3N56_18100</name>
</gene>
<dbReference type="EMBL" id="JAAGRQ010000124">
    <property type="protein sequence ID" value="NDY58651.1"/>
    <property type="molecule type" value="Genomic_DNA"/>
</dbReference>
<dbReference type="RefSeq" id="WP_163303718.1">
    <property type="nucleotide sequence ID" value="NZ_JAAGRQ010000124.1"/>
</dbReference>
<organism evidence="1 2">
    <name type="scientific">Desulfolutivibrio sulfodismutans</name>
    <dbReference type="NCBI Taxonomy" id="63561"/>
    <lineage>
        <taxon>Bacteria</taxon>
        <taxon>Pseudomonadati</taxon>
        <taxon>Thermodesulfobacteriota</taxon>
        <taxon>Desulfovibrionia</taxon>
        <taxon>Desulfovibrionales</taxon>
        <taxon>Desulfovibrionaceae</taxon>
        <taxon>Desulfolutivibrio</taxon>
    </lineage>
</organism>
<sequence>MDDHISEDEDAELRARLAIAVEALTDIAGESDLTCMGALFRMRRRAEEALMRIQGIRHDQHSLF</sequence>
<name>A0A7K3NR83_9BACT</name>
<dbReference type="Proteomes" id="UP000469724">
    <property type="component" value="Unassembled WGS sequence"/>
</dbReference>